<dbReference type="Gene3D" id="2.60.120.620">
    <property type="entry name" value="q2cbj1_9rhob like domain"/>
    <property type="match status" value="1"/>
</dbReference>
<keyword evidence="4" id="KW-0560">Oxidoreductase</keyword>
<dbReference type="PROSITE" id="PS51471">
    <property type="entry name" value="FE2OG_OXY"/>
    <property type="match status" value="1"/>
</dbReference>
<keyword evidence="2" id="KW-0479">Metal-binding</keyword>
<dbReference type="EMBL" id="UINC01011691">
    <property type="protein sequence ID" value="SVA51441.1"/>
    <property type="molecule type" value="Genomic_DNA"/>
</dbReference>
<dbReference type="InterPro" id="IPR005123">
    <property type="entry name" value="Oxoglu/Fe-dep_dioxygenase_dom"/>
</dbReference>
<dbReference type="GO" id="GO:0016705">
    <property type="term" value="F:oxidoreductase activity, acting on paired donors, with incorporation or reduction of molecular oxygen"/>
    <property type="evidence" value="ECO:0007669"/>
    <property type="project" value="InterPro"/>
</dbReference>
<evidence type="ECO:0000256" key="5">
    <source>
        <dbReference type="ARBA" id="ARBA00023004"/>
    </source>
</evidence>
<dbReference type="AlphaFoldDB" id="A0A381WGL3"/>
<name>A0A381WGL3_9ZZZZ</name>
<dbReference type="InterPro" id="IPR006620">
    <property type="entry name" value="Pro_4_hyd_alph"/>
</dbReference>
<dbReference type="GO" id="GO:0005506">
    <property type="term" value="F:iron ion binding"/>
    <property type="evidence" value="ECO:0007669"/>
    <property type="project" value="InterPro"/>
</dbReference>
<evidence type="ECO:0000256" key="3">
    <source>
        <dbReference type="ARBA" id="ARBA00022964"/>
    </source>
</evidence>
<dbReference type="GO" id="GO:0031418">
    <property type="term" value="F:L-ascorbic acid binding"/>
    <property type="evidence" value="ECO:0007669"/>
    <property type="project" value="InterPro"/>
</dbReference>
<dbReference type="InterPro" id="IPR045054">
    <property type="entry name" value="P4HA-like"/>
</dbReference>
<reference evidence="7" key="1">
    <citation type="submission" date="2018-05" db="EMBL/GenBank/DDBJ databases">
        <authorList>
            <person name="Lanie J.A."/>
            <person name="Ng W.-L."/>
            <person name="Kazmierczak K.M."/>
            <person name="Andrzejewski T.M."/>
            <person name="Davidsen T.M."/>
            <person name="Wayne K.J."/>
            <person name="Tettelin H."/>
            <person name="Glass J.I."/>
            <person name="Rusch D."/>
            <person name="Podicherti R."/>
            <person name="Tsui H.-C.T."/>
            <person name="Winkler M.E."/>
        </authorList>
    </citation>
    <scope>NUCLEOTIDE SEQUENCE</scope>
</reference>
<feature type="domain" description="Fe2OG dioxygenase" evidence="6">
    <location>
        <begin position="185"/>
        <end position="292"/>
    </location>
</feature>
<evidence type="ECO:0000313" key="7">
    <source>
        <dbReference type="EMBL" id="SVA51441.1"/>
    </source>
</evidence>
<dbReference type="PANTHER" id="PTHR10869">
    <property type="entry name" value="PROLYL 4-HYDROXYLASE ALPHA SUBUNIT"/>
    <property type="match status" value="1"/>
</dbReference>
<evidence type="ECO:0000259" key="6">
    <source>
        <dbReference type="PROSITE" id="PS51471"/>
    </source>
</evidence>
<keyword evidence="5" id="KW-0408">Iron</keyword>
<accession>A0A381WGL3</accession>
<dbReference type="SMART" id="SM00702">
    <property type="entry name" value="P4Hc"/>
    <property type="match status" value="1"/>
</dbReference>
<gene>
    <name evidence="7" type="ORF">METZ01_LOCUS104295</name>
</gene>
<evidence type="ECO:0000256" key="1">
    <source>
        <dbReference type="ARBA" id="ARBA00001961"/>
    </source>
</evidence>
<evidence type="ECO:0000256" key="2">
    <source>
        <dbReference type="ARBA" id="ARBA00022723"/>
    </source>
</evidence>
<dbReference type="GO" id="GO:0051213">
    <property type="term" value="F:dioxygenase activity"/>
    <property type="evidence" value="ECO:0007669"/>
    <property type="project" value="UniProtKB-KW"/>
</dbReference>
<sequence length="305" mass="34898">MGQSFTKDWKDWINLNVKRGCDKDELFKILIDKGFDPVDIQKQMNYTPIGGISSISNPPADPKIPVQSSSKSIITEWLKKKKEKFIINRFFSNSETSKIYVPNAKKLDSKLAEVYFVSNFLNDEECSQAIRVIKSKLRPSTITNKDDPDKNFRTSRSCDLGIMNENIIVDIDRKICNTIGIDASYSEAMQGQHYEIGQEFKAHTDYFEGEADEEYLGDQGQRTYTFMVYLNDVDSGGETEFKILEKKINPQKGMAVIWNNLNKDGSVNPNTIHQGHPVRLGQKLIITKWFRSKGQGPMFIKKLEN</sequence>
<protein>
    <recommendedName>
        <fullName evidence="6">Fe2OG dioxygenase domain-containing protein</fullName>
    </recommendedName>
</protein>
<dbReference type="Pfam" id="PF13640">
    <property type="entry name" value="2OG-FeII_Oxy_3"/>
    <property type="match status" value="1"/>
</dbReference>
<evidence type="ECO:0000256" key="4">
    <source>
        <dbReference type="ARBA" id="ARBA00023002"/>
    </source>
</evidence>
<dbReference type="PANTHER" id="PTHR10869:SF246">
    <property type="entry name" value="TRANSMEMBRANE PROLYL 4-HYDROXYLASE"/>
    <property type="match status" value="1"/>
</dbReference>
<keyword evidence="3" id="KW-0223">Dioxygenase</keyword>
<proteinExistence type="predicted"/>
<organism evidence="7">
    <name type="scientific">marine metagenome</name>
    <dbReference type="NCBI Taxonomy" id="408172"/>
    <lineage>
        <taxon>unclassified sequences</taxon>
        <taxon>metagenomes</taxon>
        <taxon>ecological metagenomes</taxon>
    </lineage>
</organism>
<comment type="cofactor">
    <cofactor evidence="1">
        <name>L-ascorbate</name>
        <dbReference type="ChEBI" id="CHEBI:38290"/>
    </cofactor>
</comment>
<dbReference type="InterPro" id="IPR044862">
    <property type="entry name" value="Pro_4_hyd_alph_FE2OG_OXY"/>
</dbReference>